<dbReference type="SUPFAM" id="SSF47384">
    <property type="entry name" value="Homodimeric domain of signal transducing histidine kinase"/>
    <property type="match status" value="1"/>
</dbReference>
<dbReference type="CDD" id="cd00082">
    <property type="entry name" value="HisKA"/>
    <property type="match status" value="1"/>
</dbReference>
<evidence type="ECO:0000256" key="7">
    <source>
        <dbReference type="ARBA" id="ARBA00022692"/>
    </source>
</evidence>
<feature type="transmembrane region" description="Helical" evidence="14">
    <location>
        <begin position="149"/>
        <end position="168"/>
    </location>
</feature>
<keyword evidence="18" id="KW-1185">Reference proteome</keyword>
<dbReference type="EC" id="2.7.13.3" evidence="3"/>
<keyword evidence="10" id="KW-0067">ATP-binding</keyword>
<dbReference type="InterPro" id="IPR003661">
    <property type="entry name" value="HisK_dim/P_dom"/>
</dbReference>
<feature type="transmembrane region" description="Helical" evidence="14">
    <location>
        <begin position="9"/>
        <end position="34"/>
    </location>
</feature>
<dbReference type="InterPro" id="IPR036097">
    <property type="entry name" value="HisK_dim/P_sf"/>
</dbReference>
<dbReference type="EMBL" id="FRFG01000009">
    <property type="protein sequence ID" value="SHO54964.1"/>
    <property type="molecule type" value="Genomic_DNA"/>
</dbReference>
<evidence type="ECO:0000256" key="8">
    <source>
        <dbReference type="ARBA" id="ARBA00022741"/>
    </source>
</evidence>
<keyword evidence="11 14" id="KW-1133">Transmembrane helix</keyword>
<evidence type="ECO:0000256" key="14">
    <source>
        <dbReference type="SAM" id="Phobius"/>
    </source>
</evidence>
<dbReference type="Gene3D" id="6.10.340.10">
    <property type="match status" value="1"/>
</dbReference>
<keyword evidence="7 14" id="KW-0812">Transmembrane</keyword>
<evidence type="ECO:0000313" key="18">
    <source>
        <dbReference type="Proteomes" id="UP000184600"/>
    </source>
</evidence>
<dbReference type="InterPro" id="IPR036890">
    <property type="entry name" value="HATPase_C_sf"/>
</dbReference>
<dbReference type="InterPro" id="IPR050398">
    <property type="entry name" value="HssS/ArlS-like"/>
</dbReference>
<dbReference type="GO" id="GO:0005886">
    <property type="term" value="C:plasma membrane"/>
    <property type="evidence" value="ECO:0007669"/>
    <property type="project" value="UniProtKB-SubCell"/>
</dbReference>
<keyword evidence="5" id="KW-0597">Phosphoprotein</keyword>
<dbReference type="RefSeq" id="WP_073579863.1">
    <property type="nucleotide sequence ID" value="NZ_AP024897.1"/>
</dbReference>
<comment type="catalytic activity">
    <reaction evidence="1">
        <text>ATP + protein L-histidine = ADP + protein N-phospho-L-histidine.</text>
        <dbReference type="EC" id="2.7.13.3"/>
    </reaction>
</comment>
<evidence type="ECO:0000256" key="9">
    <source>
        <dbReference type="ARBA" id="ARBA00022777"/>
    </source>
</evidence>
<dbReference type="Gene3D" id="1.10.287.130">
    <property type="match status" value="1"/>
</dbReference>
<dbReference type="GO" id="GO:0000155">
    <property type="term" value="F:phosphorelay sensor kinase activity"/>
    <property type="evidence" value="ECO:0007669"/>
    <property type="project" value="InterPro"/>
</dbReference>
<keyword evidence="12" id="KW-0902">Two-component regulatory system</keyword>
<dbReference type="STRING" id="1117707.VQ7734_00683"/>
<evidence type="ECO:0000256" key="11">
    <source>
        <dbReference type="ARBA" id="ARBA00022989"/>
    </source>
</evidence>
<evidence type="ECO:0000256" key="4">
    <source>
        <dbReference type="ARBA" id="ARBA00022475"/>
    </source>
</evidence>
<dbReference type="PANTHER" id="PTHR45528:SF1">
    <property type="entry name" value="SENSOR HISTIDINE KINASE CPXA"/>
    <property type="match status" value="1"/>
</dbReference>
<keyword evidence="9 17" id="KW-0418">Kinase</keyword>
<dbReference type="SUPFAM" id="SSF55874">
    <property type="entry name" value="ATPase domain of HSP90 chaperone/DNA topoisomerase II/histidine kinase"/>
    <property type="match status" value="1"/>
</dbReference>
<protein>
    <recommendedName>
        <fullName evidence="3">histidine kinase</fullName>
        <ecNumber evidence="3">2.7.13.3</ecNumber>
    </recommendedName>
</protein>
<evidence type="ECO:0000256" key="3">
    <source>
        <dbReference type="ARBA" id="ARBA00012438"/>
    </source>
</evidence>
<dbReference type="Gene3D" id="3.30.565.10">
    <property type="entry name" value="Histidine kinase-like ATPase, C-terminal domain"/>
    <property type="match status" value="1"/>
</dbReference>
<organism evidence="17 18">
    <name type="scientific">Vibrio quintilis</name>
    <dbReference type="NCBI Taxonomy" id="1117707"/>
    <lineage>
        <taxon>Bacteria</taxon>
        <taxon>Pseudomonadati</taxon>
        <taxon>Pseudomonadota</taxon>
        <taxon>Gammaproteobacteria</taxon>
        <taxon>Vibrionales</taxon>
        <taxon>Vibrionaceae</taxon>
        <taxon>Vibrio</taxon>
    </lineage>
</organism>
<dbReference type="SMART" id="SM00388">
    <property type="entry name" value="HisKA"/>
    <property type="match status" value="1"/>
</dbReference>
<evidence type="ECO:0000259" key="15">
    <source>
        <dbReference type="PROSITE" id="PS50109"/>
    </source>
</evidence>
<dbReference type="GO" id="GO:0005524">
    <property type="term" value="F:ATP binding"/>
    <property type="evidence" value="ECO:0007669"/>
    <property type="project" value="UniProtKB-KW"/>
</dbReference>
<evidence type="ECO:0000256" key="10">
    <source>
        <dbReference type="ARBA" id="ARBA00022840"/>
    </source>
</evidence>
<dbReference type="OrthoDB" id="9121563at2"/>
<keyword evidence="6 17" id="KW-0808">Transferase</keyword>
<dbReference type="InterPro" id="IPR005467">
    <property type="entry name" value="His_kinase_dom"/>
</dbReference>
<dbReference type="Pfam" id="PF00512">
    <property type="entry name" value="HisKA"/>
    <property type="match status" value="1"/>
</dbReference>
<feature type="domain" description="HAMP" evidence="16">
    <location>
        <begin position="169"/>
        <end position="221"/>
    </location>
</feature>
<proteinExistence type="predicted"/>
<evidence type="ECO:0000256" key="2">
    <source>
        <dbReference type="ARBA" id="ARBA00004651"/>
    </source>
</evidence>
<dbReference type="Proteomes" id="UP000184600">
    <property type="component" value="Unassembled WGS sequence"/>
</dbReference>
<feature type="domain" description="Histidine kinase" evidence="15">
    <location>
        <begin position="229"/>
        <end position="412"/>
    </location>
</feature>
<comment type="subcellular location">
    <subcellularLocation>
        <location evidence="2">Cell membrane</location>
        <topology evidence="2">Multi-pass membrane protein</topology>
    </subcellularLocation>
</comment>
<evidence type="ECO:0000259" key="16">
    <source>
        <dbReference type="PROSITE" id="PS50885"/>
    </source>
</evidence>
<keyword evidence="4" id="KW-1003">Cell membrane</keyword>
<accession>A0A1M7YQP0</accession>
<evidence type="ECO:0000256" key="12">
    <source>
        <dbReference type="ARBA" id="ARBA00023012"/>
    </source>
</evidence>
<dbReference type="PROSITE" id="PS50109">
    <property type="entry name" value="HIS_KIN"/>
    <property type="match status" value="1"/>
</dbReference>
<evidence type="ECO:0000256" key="1">
    <source>
        <dbReference type="ARBA" id="ARBA00000085"/>
    </source>
</evidence>
<keyword evidence="13 14" id="KW-0472">Membrane</keyword>
<dbReference type="PROSITE" id="PS50885">
    <property type="entry name" value="HAMP"/>
    <property type="match status" value="1"/>
</dbReference>
<gene>
    <name evidence="17" type="primary">prrB</name>
    <name evidence="17" type="ORF">VQ7734_00683</name>
</gene>
<dbReference type="InterPro" id="IPR003660">
    <property type="entry name" value="HAMP_dom"/>
</dbReference>
<dbReference type="PANTHER" id="PTHR45528">
    <property type="entry name" value="SENSOR HISTIDINE KINASE CPXA"/>
    <property type="match status" value="1"/>
</dbReference>
<evidence type="ECO:0000256" key="13">
    <source>
        <dbReference type="ARBA" id="ARBA00023136"/>
    </source>
</evidence>
<name>A0A1M7YQP0_9VIBR</name>
<reference evidence="18" key="1">
    <citation type="submission" date="2016-12" db="EMBL/GenBank/DDBJ databases">
        <authorList>
            <person name="Rodrigo-Torres L."/>
            <person name="Arahal R.D."/>
            <person name="Lucena T."/>
        </authorList>
    </citation>
    <scope>NUCLEOTIDE SEQUENCE [LARGE SCALE GENOMIC DNA]</scope>
</reference>
<evidence type="ECO:0000256" key="5">
    <source>
        <dbReference type="ARBA" id="ARBA00022553"/>
    </source>
</evidence>
<sequence>MQIRRSLKIYFLLGVTSVGMLIVLGLSTLSAVYLTKGADIAMKYSMLEVGKNVIFTGDKPKEVLGFTIVRHWKDAPEIVRTYVPELESHLAYGRHFEKVSFFDIPEFAVFALRYDRGPDDVIYICRVATDIVPLDYSQNMPLPLPYVKLIIYAVFAIMTFVVMTLLLFRHIAVPVEKLIGWAKSLHSGELNQPVPDFQYNELNNLANIIRTSLQSVQSSLEREKAFLSHASHELRTPISVVRSNSELMKKLIERGDNTQEKQQEVVCRILRASYTMTELCETLLWLNRGELGNLVKEDIALGPMLRQLIHDLNDLVRDKKVEIHVETDSEVLMLPATLVRIVLGNLIRNAFQHTYHGKVEIVQSGYKVKISNFSYTDGNETNLGFGLGLKLTRQVIEHYQWPYCTRKLQTGREVLIEFRTCSNKKAHA</sequence>
<keyword evidence="8" id="KW-0547">Nucleotide-binding</keyword>
<evidence type="ECO:0000256" key="6">
    <source>
        <dbReference type="ARBA" id="ARBA00022679"/>
    </source>
</evidence>
<dbReference type="AlphaFoldDB" id="A0A1M7YQP0"/>
<evidence type="ECO:0000313" key="17">
    <source>
        <dbReference type="EMBL" id="SHO54964.1"/>
    </source>
</evidence>